<dbReference type="Proteomes" id="UP000001307">
    <property type="component" value="Unassembled WGS sequence"/>
</dbReference>
<feature type="compositionally biased region" description="Polar residues" evidence="1">
    <location>
        <begin position="902"/>
        <end position="917"/>
    </location>
</feature>
<feature type="region of interest" description="Disordered" evidence="1">
    <location>
        <begin position="866"/>
        <end position="943"/>
    </location>
</feature>
<evidence type="ECO:0000256" key="1">
    <source>
        <dbReference type="SAM" id="MobiDB-lite"/>
    </source>
</evidence>
<feature type="compositionally biased region" description="Low complexity" evidence="1">
    <location>
        <begin position="389"/>
        <end position="402"/>
    </location>
</feature>
<protein>
    <submittedName>
        <fullName evidence="2">Uncharacterized protein</fullName>
    </submittedName>
</protein>
<reference evidence="2 3" key="1">
    <citation type="journal article" date="2010" name="Science">
        <title>Plasticity of animal genome architecture unmasked by rapid evolution of a pelagic tunicate.</title>
        <authorList>
            <person name="Denoeud F."/>
            <person name="Henriet S."/>
            <person name="Mungpakdee S."/>
            <person name="Aury J.M."/>
            <person name="Da Silva C."/>
            <person name="Brinkmann H."/>
            <person name="Mikhaleva J."/>
            <person name="Olsen L.C."/>
            <person name="Jubin C."/>
            <person name="Canestro C."/>
            <person name="Bouquet J.M."/>
            <person name="Danks G."/>
            <person name="Poulain J."/>
            <person name="Campsteijn C."/>
            <person name="Adamski M."/>
            <person name="Cross I."/>
            <person name="Yadetie F."/>
            <person name="Muffato M."/>
            <person name="Louis A."/>
            <person name="Butcher S."/>
            <person name="Tsagkogeorga G."/>
            <person name="Konrad A."/>
            <person name="Singh S."/>
            <person name="Jensen M.F."/>
            <person name="Cong E.H."/>
            <person name="Eikeseth-Otteraa H."/>
            <person name="Noel B."/>
            <person name="Anthouard V."/>
            <person name="Porcel B.M."/>
            <person name="Kachouri-Lafond R."/>
            <person name="Nishino A."/>
            <person name="Ugolini M."/>
            <person name="Chourrout P."/>
            <person name="Nishida H."/>
            <person name="Aasland R."/>
            <person name="Huzurbazar S."/>
            <person name="Westhof E."/>
            <person name="Delsuc F."/>
            <person name="Lehrach H."/>
            <person name="Reinhardt R."/>
            <person name="Weissenbach J."/>
            <person name="Roy S.W."/>
            <person name="Artiguenave F."/>
            <person name="Postlethwait J.H."/>
            <person name="Manak J.R."/>
            <person name="Thompson E.M."/>
            <person name="Jaillon O."/>
            <person name="Du Pasquier L."/>
            <person name="Boudinot P."/>
            <person name="Liberles D.A."/>
            <person name="Volff J.N."/>
            <person name="Philippe H."/>
            <person name="Lenhard B."/>
            <person name="Roest Crollius H."/>
            <person name="Wincker P."/>
            <person name="Chourrout D."/>
        </authorList>
    </citation>
    <scope>NUCLEOTIDE SEQUENCE [LARGE SCALE GENOMIC DNA]</scope>
</reference>
<gene>
    <name evidence="2" type="ORF">GSOID_T00003449001</name>
</gene>
<dbReference type="OrthoDB" id="10329066at2759"/>
<dbReference type="InParanoid" id="E4X7B6"/>
<sequence length="943" mass="105983">MAHKVAVVPVFGVDPPSELFAQCERCFRAFTVARMDKPWMNSVEWNILVESDNLVPDPKFHPLVEFAKYEEKFERIAAAGNSSQKLKKIIRHALTLQWNSTDILSPVKRRPSMNRNGFSMRAKVIVLAGTLSKDDYDAKLITDSILKWAANTEIRIVHLAKEKVFTNIEYLDSNQEITRFSDLLGTGLTEMIYERRILATPEGVTETALQFKENQYKIKVTAREKIKLVEIRAELSSNAFVQILSQLLGERPFQGTCSTNANKELLPLVGKMFIVRLNENTVAIASVTRPIASKIVFQFRKTKENFKLPVSNCRMTTESSYPGHIISAPSRATVDMTRFDFSYVKTAADNSGKGLSLLQKKIENMTKLTKKEGVDHDNILPRKLRVRATPTKTPMKSTPTSSVGSTPRRNSSARHGGTPQTPQNENRELKRLCRYFPDSISALEEHIKNAMKYSCYATVCKLCTNFLAKNAQIGLKELRKTKDEIFDGVNENLTRLCKLQFLFYFLDKKTDEGELRELGTLMRWFTFSSSPADLNLFFEETIIPVWIEKNDQEMIQKLLDVYNDLMLSVPKALIKFLPANSDSDASSSGEDNDDVITVEPSSVSTSSVISSSMSLFSNASKAADTSTQLYSRKLSSSNQSRMIQIRNMSEPNRKNHRRESKTRKDPSPLANKLGPRKSDRAKRALFMASPDPQKPVQSQNSSRVQSQSKPISSPSSNVHRTPGKSLPKPKVLITKSAKDTPLKAQELGTRSSRSKFRSLRRQRKRKNSTSEIDLVEESPMKAINYTPKAGPIRKLLKEDDHQMNSSALNSTADLLSPRDNQLARSLLFGASSEASSSDDEVISSRSAVTERMSPAKFSFTSPIRAGNENELLSPSKRSHRRRLTTDVGPSPLSKNDDLLNKSFDNLKTGQLVGQRSGLQDARMKKFPGVSKARRQLRLSESEK</sequence>
<feature type="compositionally biased region" description="Low complexity" evidence="1">
    <location>
        <begin position="696"/>
        <end position="716"/>
    </location>
</feature>
<feature type="compositionally biased region" description="Polar residues" evidence="1">
    <location>
        <begin position="626"/>
        <end position="650"/>
    </location>
</feature>
<keyword evidence="3" id="KW-1185">Reference proteome</keyword>
<feature type="region of interest" description="Disordered" evidence="1">
    <location>
        <begin position="626"/>
        <end position="773"/>
    </location>
</feature>
<dbReference type="AlphaFoldDB" id="E4X7B6"/>
<organism evidence="2 3">
    <name type="scientific">Oikopleura dioica</name>
    <name type="common">Tunicate</name>
    <dbReference type="NCBI Taxonomy" id="34765"/>
    <lineage>
        <taxon>Eukaryota</taxon>
        <taxon>Metazoa</taxon>
        <taxon>Chordata</taxon>
        <taxon>Tunicata</taxon>
        <taxon>Appendicularia</taxon>
        <taxon>Copelata</taxon>
        <taxon>Oikopleuridae</taxon>
        <taxon>Oikopleura</taxon>
    </lineage>
</organism>
<feature type="region of interest" description="Disordered" evidence="1">
    <location>
        <begin position="373"/>
        <end position="428"/>
    </location>
</feature>
<accession>E4X7B6</accession>
<name>E4X7B6_OIKDI</name>
<evidence type="ECO:0000313" key="3">
    <source>
        <dbReference type="Proteomes" id="UP000001307"/>
    </source>
</evidence>
<dbReference type="EMBL" id="FN653028">
    <property type="protein sequence ID" value="CBY18588.1"/>
    <property type="molecule type" value="Genomic_DNA"/>
</dbReference>
<feature type="compositionally biased region" description="Basic residues" evidence="1">
    <location>
        <begin position="752"/>
        <end position="767"/>
    </location>
</feature>
<proteinExistence type="predicted"/>
<evidence type="ECO:0000313" key="2">
    <source>
        <dbReference type="EMBL" id="CBY18588.1"/>
    </source>
</evidence>